<dbReference type="Proteomes" id="UP001187192">
    <property type="component" value="Unassembled WGS sequence"/>
</dbReference>
<evidence type="ECO:0000313" key="2">
    <source>
        <dbReference type="EMBL" id="GMN24535.1"/>
    </source>
</evidence>
<comment type="caution">
    <text evidence="2">The sequence shown here is derived from an EMBL/GenBank/DDBJ whole genome shotgun (WGS) entry which is preliminary data.</text>
</comment>
<keyword evidence="3" id="KW-1185">Reference proteome</keyword>
<name>A0AA88CNE6_FICCA</name>
<reference evidence="2" key="1">
    <citation type="submission" date="2023-07" db="EMBL/GenBank/DDBJ databases">
        <title>draft genome sequence of fig (Ficus carica).</title>
        <authorList>
            <person name="Takahashi T."/>
            <person name="Nishimura K."/>
        </authorList>
    </citation>
    <scope>NUCLEOTIDE SEQUENCE</scope>
</reference>
<evidence type="ECO:0000256" key="1">
    <source>
        <dbReference type="SAM" id="MobiDB-lite"/>
    </source>
</evidence>
<protein>
    <submittedName>
        <fullName evidence="2">Uncharacterized protein</fullName>
    </submittedName>
</protein>
<dbReference type="Gramene" id="FCD_00002460-RA">
    <property type="protein sequence ID" value="FCD_00002460-RA:cds"/>
    <property type="gene ID" value="FCD_00002460"/>
</dbReference>
<gene>
    <name evidence="2" type="ORF">TIFTF001_000613</name>
</gene>
<dbReference type="EMBL" id="BTGU01000001">
    <property type="protein sequence ID" value="GMN24535.1"/>
    <property type="molecule type" value="Genomic_DNA"/>
</dbReference>
<organism evidence="2 3">
    <name type="scientific">Ficus carica</name>
    <name type="common">Common fig</name>
    <dbReference type="NCBI Taxonomy" id="3494"/>
    <lineage>
        <taxon>Eukaryota</taxon>
        <taxon>Viridiplantae</taxon>
        <taxon>Streptophyta</taxon>
        <taxon>Embryophyta</taxon>
        <taxon>Tracheophyta</taxon>
        <taxon>Spermatophyta</taxon>
        <taxon>Magnoliopsida</taxon>
        <taxon>eudicotyledons</taxon>
        <taxon>Gunneridae</taxon>
        <taxon>Pentapetalae</taxon>
        <taxon>rosids</taxon>
        <taxon>fabids</taxon>
        <taxon>Rosales</taxon>
        <taxon>Moraceae</taxon>
        <taxon>Ficeae</taxon>
        <taxon>Ficus</taxon>
    </lineage>
</organism>
<feature type="region of interest" description="Disordered" evidence="1">
    <location>
        <begin position="1"/>
        <end position="37"/>
    </location>
</feature>
<accession>A0AA88CNE6</accession>
<dbReference type="AlphaFoldDB" id="A0AA88CNE6"/>
<evidence type="ECO:0000313" key="3">
    <source>
        <dbReference type="Proteomes" id="UP001187192"/>
    </source>
</evidence>
<feature type="compositionally biased region" description="Basic and acidic residues" evidence="1">
    <location>
        <begin position="9"/>
        <end position="29"/>
    </location>
</feature>
<sequence length="37" mass="4213">MRGKKRENARKEVIGERVLPEEGDRRAEMKAASNGRS</sequence>
<proteinExistence type="predicted"/>